<dbReference type="EMBL" id="CP012523">
    <property type="protein sequence ID" value="ALC39155.1"/>
    <property type="molecule type" value="Genomic_DNA"/>
</dbReference>
<dbReference type="Proteomes" id="UP000494163">
    <property type="component" value="Chromosome 2L"/>
</dbReference>
<reference evidence="2 3" key="1">
    <citation type="submission" date="2015-08" db="EMBL/GenBank/DDBJ databases">
        <title>Ancestral chromatin configuration constrains chromatin evolution on differentiating sex chromosomes in Drosophila.</title>
        <authorList>
            <person name="Zhou Q."/>
            <person name="Bachtrog D."/>
        </authorList>
    </citation>
    <scope>NUCLEOTIDE SEQUENCE [LARGE SCALE GENOMIC DNA]</scope>
    <source>
        <tissue evidence="2">Whole larvae</tissue>
    </source>
</reference>
<organism evidence="2 3">
    <name type="scientific">Drosophila busckii</name>
    <name type="common">Fruit fly</name>
    <dbReference type="NCBI Taxonomy" id="30019"/>
    <lineage>
        <taxon>Eukaryota</taxon>
        <taxon>Metazoa</taxon>
        <taxon>Ecdysozoa</taxon>
        <taxon>Arthropoda</taxon>
        <taxon>Hexapoda</taxon>
        <taxon>Insecta</taxon>
        <taxon>Pterygota</taxon>
        <taxon>Neoptera</taxon>
        <taxon>Endopterygota</taxon>
        <taxon>Diptera</taxon>
        <taxon>Brachycera</taxon>
        <taxon>Muscomorpha</taxon>
        <taxon>Ephydroidea</taxon>
        <taxon>Drosophilidae</taxon>
        <taxon>Drosophila</taxon>
    </lineage>
</organism>
<protein>
    <submittedName>
        <fullName evidence="2">Maker468</fullName>
    </submittedName>
</protein>
<accession>A0A0M4EFF1</accession>
<name>A0A0M4EFF1_DROBS</name>
<dbReference type="AlphaFoldDB" id="A0A0M4EFF1"/>
<keyword evidence="3" id="KW-1185">Reference proteome</keyword>
<evidence type="ECO:0000313" key="3">
    <source>
        <dbReference type="Proteomes" id="UP000494163"/>
    </source>
</evidence>
<feature type="region of interest" description="Disordered" evidence="1">
    <location>
        <begin position="1"/>
        <end position="24"/>
    </location>
</feature>
<evidence type="ECO:0000256" key="1">
    <source>
        <dbReference type="SAM" id="MobiDB-lite"/>
    </source>
</evidence>
<feature type="compositionally biased region" description="Polar residues" evidence="1">
    <location>
        <begin position="1"/>
        <end position="17"/>
    </location>
</feature>
<sequence>MMPDKLTQQTSQPQGGKSSVRVASPSAVASAAVEHFSGSVAAAAAFSAFDPAILSAAAHQAS</sequence>
<evidence type="ECO:0000313" key="2">
    <source>
        <dbReference type="EMBL" id="ALC39155.1"/>
    </source>
</evidence>
<gene>
    <name evidence="2" type="ORF">Dbus_chr2Lg1240</name>
</gene>
<proteinExistence type="predicted"/>